<feature type="compositionally biased region" description="Basic and acidic residues" evidence="1">
    <location>
        <begin position="16"/>
        <end position="25"/>
    </location>
</feature>
<evidence type="ECO:0000313" key="3">
    <source>
        <dbReference type="Proteomes" id="UP000584670"/>
    </source>
</evidence>
<sequence>MGLAPEQGRAPGVGEPDQHVHEPADRQQPVLVTDVVPVVRGPVAQPTNVLQRVHDCAAADVRTAALDQVVEGLRRRVTLDTVMTPQLLEELLGQFPDQGDRVLGIAVVEGP</sequence>
<proteinExistence type="predicted"/>
<gene>
    <name evidence="2" type="ORF">H4N64_25185</name>
</gene>
<accession>A0A7X1J731</accession>
<protein>
    <submittedName>
        <fullName evidence="2">Uncharacterized protein</fullName>
    </submittedName>
</protein>
<feature type="region of interest" description="Disordered" evidence="1">
    <location>
        <begin position="1"/>
        <end position="28"/>
    </location>
</feature>
<name>A0A7X1J731_9ACTN</name>
<keyword evidence="3" id="KW-1185">Reference proteome</keyword>
<dbReference type="EMBL" id="JACMSF010000029">
    <property type="protein sequence ID" value="MBC2904820.1"/>
    <property type="molecule type" value="Genomic_DNA"/>
</dbReference>
<organism evidence="2 3">
    <name type="scientific">Streptomyces cupreus</name>
    <dbReference type="NCBI Taxonomy" id="2759956"/>
    <lineage>
        <taxon>Bacteria</taxon>
        <taxon>Bacillati</taxon>
        <taxon>Actinomycetota</taxon>
        <taxon>Actinomycetes</taxon>
        <taxon>Kitasatosporales</taxon>
        <taxon>Streptomycetaceae</taxon>
        <taxon>Streptomyces</taxon>
    </lineage>
</organism>
<evidence type="ECO:0000256" key="1">
    <source>
        <dbReference type="SAM" id="MobiDB-lite"/>
    </source>
</evidence>
<dbReference type="RefSeq" id="WP_186284678.1">
    <property type="nucleotide sequence ID" value="NZ_JACMSF010000029.1"/>
</dbReference>
<dbReference type="AlphaFoldDB" id="A0A7X1J731"/>
<evidence type="ECO:0000313" key="2">
    <source>
        <dbReference type="EMBL" id="MBC2904820.1"/>
    </source>
</evidence>
<dbReference type="Proteomes" id="UP000584670">
    <property type="component" value="Unassembled WGS sequence"/>
</dbReference>
<reference evidence="2 3" key="1">
    <citation type="submission" date="2020-08" db="EMBL/GenBank/DDBJ databases">
        <title>Streptomyces sp. PSKA01 genome sequencing and assembly.</title>
        <authorList>
            <person name="Mandal S."/>
            <person name="Maiti P.K."/>
            <person name="Das P."/>
        </authorList>
    </citation>
    <scope>NUCLEOTIDE SEQUENCE [LARGE SCALE GENOMIC DNA]</scope>
    <source>
        <strain evidence="2 3">PSKA01</strain>
    </source>
</reference>
<comment type="caution">
    <text evidence="2">The sequence shown here is derived from an EMBL/GenBank/DDBJ whole genome shotgun (WGS) entry which is preliminary data.</text>
</comment>